<dbReference type="InterPro" id="IPR041662">
    <property type="entry name" value="SusD-like_2"/>
</dbReference>
<dbReference type="Pfam" id="PF12771">
    <property type="entry name" value="SusD-like_2"/>
    <property type="match status" value="1"/>
</dbReference>
<organism evidence="2 3">
    <name type="scientific">Rhinopithecimicrobium faecis</name>
    <dbReference type="NCBI Taxonomy" id="2820698"/>
    <lineage>
        <taxon>Bacteria</taxon>
        <taxon>Pseudomonadati</taxon>
        <taxon>Bacteroidota</taxon>
        <taxon>Sphingobacteriia</taxon>
        <taxon>Sphingobacteriales</taxon>
        <taxon>Sphingobacteriaceae</taxon>
        <taxon>Rhinopithecimicrobium</taxon>
    </lineage>
</organism>
<feature type="signal peptide" evidence="1">
    <location>
        <begin position="1"/>
        <end position="23"/>
    </location>
</feature>
<dbReference type="SUPFAM" id="SSF48452">
    <property type="entry name" value="TPR-like"/>
    <property type="match status" value="1"/>
</dbReference>
<dbReference type="PROSITE" id="PS51257">
    <property type="entry name" value="PROKAR_LIPOPROTEIN"/>
    <property type="match status" value="1"/>
</dbReference>
<sequence>MKNILYIAAVSATLMLSSCNKWLDVNENPNSANSTVPTPQQRLPSLLAQFVDSYESAGTRTAFIGQQLAVVNGNNNNWNLTRWNTTASSTGWPWQAWYVNTAVNIDPIIVASEKLGAYHYIGAAKIMKAWGFGFMADLYGMLPYDEFDKVNNLTPKFDEGEYVYSKILPLLDEAIADLSKAQTEGAPALSAGDTFNKGDVEKWIKLAYGLKARFLNHQSKLSTYDPQAVLAAVAKAAKSASESTVMQYVDETATTTNTAKASIQFTNTGTTARVTKLYYDYITNNYTDAPTGANNVVDPRLDLLVPSSQELDRSFRRTLTVDMSSELPKTGPASYVYVPAKNNFSTKDSVYITLRGEVAPNGRVISTGTWYTKKGSKGLLVTSAEMKFIEAEVRFKLGEKAAALAAYQQGIKGHMELMDISATDIAKFLASSSVVQEAGKLTLSHIMIQKYIALSYSPEQWADLRRMNYCADASGNYNEALGVYKGFKRPSHTFTDAYPGQTDWPRRFAIPSYEINFNIGQVKAANPTADLVTYQNQRIWWDK</sequence>
<comment type="caution">
    <text evidence="2">The sequence shown here is derived from an EMBL/GenBank/DDBJ whole genome shotgun (WGS) entry which is preliminary data.</text>
</comment>
<keyword evidence="1" id="KW-0732">Signal</keyword>
<dbReference type="Proteomes" id="UP000679691">
    <property type="component" value="Unassembled WGS sequence"/>
</dbReference>
<keyword evidence="3" id="KW-1185">Reference proteome</keyword>
<gene>
    <name evidence="2" type="ORF">J5U18_07335</name>
</gene>
<name>A0A8T4HAC2_9SPHI</name>
<accession>A0A8T4HAC2</accession>
<proteinExistence type="predicted"/>
<evidence type="ECO:0000256" key="1">
    <source>
        <dbReference type="SAM" id="SignalP"/>
    </source>
</evidence>
<evidence type="ECO:0000313" key="2">
    <source>
        <dbReference type="EMBL" id="MBP3943373.1"/>
    </source>
</evidence>
<evidence type="ECO:0000313" key="3">
    <source>
        <dbReference type="Proteomes" id="UP000679691"/>
    </source>
</evidence>
<keyword evidence="2" id="KW-0449">Lipoprotein</keyword>
<dbReference type="Gene3D" id="1.25.40.390">
    <property type="match status" value="1"/>
</dbReference>
<dbReference type="RefSeq" id="WP_353546866.1">
    <property type="nucleotide sequence ID" value="NZ_JAGKSB010000007.1"/>
</dbReference>
<feature type="chain" id="PRO_5035946100" evidence="1">
    <location>
        <begin position="24"/>
        <end position="543"/>
    </location>
</feature>
<protein>
    <submittedName>
        <fullName evidence="2">SusD/RagB family nutrient-binding outer membrane lipoprotein</fullName>
    </submittedName>
</protein>
<dbReference type="EMBL" id="JAGKSB010000007">
    <property type="protein sequence ID" value="MBP3943373.1"/>
    <property type="molecule type" value="Genomic_DNA"/>
</dbReference>
<dbReference type="InterPro" id="IPR011990">
    <property type="entry name" value="TPR-like_helical_dom_sf"/>
</dbReference>
<dbReference type="AlphaFoldDB" id="A0A8T4HAC2"/>
<reference evidence="2" key="1">
    <citation type="submission" date="2021-03" db="EMBL/GenBank/DDBJ databases">
        <authorList>
            <person name="Lu T."/>
            <person name="Wang Q."/>
            <person name="Han X."/>
        </authorList>
    </citation>
    <scope>NUCLEOTIDE SEQUENCE</scope>
    <source>
        <strain evidence="2">WQ 2009</strain>
    </source>
</reference>